<dbReference type="EMBL" id="CP022433">
    <property type="protein sequence ID" value="ASN28026.1"/>
    <property type="molecule type" value="Genomic_DNA"/>
</dbReference>
<dbReference type="STRING" id="1355015.LK06_031775"/>
<dbReference type="NCBIfam" id="TIGR03891">
    <property type="entry name" value="thiopep_ocin"/>
    <property type="match status" value="1"/>
</dbReference>
<accession>A0A221P7G2</accession>
<evidence type="ECO:0000259" key="2">
    <source>
        <dbReference type="Pfam" id="PF14028"/>
    </source>
</evidence>
<feature type="domain" description="Thiopeptide-type bacteriocin biosynthesis" evidence="2">
    <location>
        <begin position="38"/>
        <end position="328"/>
    </location>
</feature>
<gene>
    <name evidence="3" type="ORF">LK07_32975</name>
</gene>
<dbReference type="AlphaFoldDB" id="A0A221P7G2"/>
<evidence type="ECO:0000256" key="1">
    <source>
        <dbReference type="SAM" id="MobiDB-lite"/>
    </source>
</evidence>
<protein>
    <recommendedName>
        <fullName evidence="2">Thiopeptide-type bacteriocin biosynthesis domain-containing protein</fullName>
    </recommendedName>
</protein>
<dbReference type="Pfam" id="PF14028">
    <property type="entry name" value="Lant_dehydr_C"/>
    <property type="match status" value="1"/>
</dbReference>
<dbReference type="OrthoDB" id="3607295at2"/>
<feature type="region of interest" description="Disordered" evidence="1">
    <location>
        <begin position="249"/>
        <end position="270"/>
    </location>
</feature>
<feature type="compositionally biased region" description="Low complexity" evidence="1">
    <location>
        <begin position="1"/>
        <end position="14"/>
    </location>
</feature>
<organism evidence="3 4">
    <name type="scientific">Streptomyces pluripotens</name>
    <dbReference type="NCBI Taxonomy" id="1355015"/>
    <lineage>
        <taxon>Bacteria</taxon>
        <taxon>Bacillati</taxon>
        <taxon>Actinomycetota</taxon>
        <taxon>Actinomycetes</taxon>
        <taxon>Kitasatosporales</taxon>
        <taxon>Streptomycetaceae</taxon>
        <taxon>Streptomyces</taxon>
    </lineage>
</organism>
<dbReference type="Proteomes" id="UP000031501">
    <property type="component" value="Chromosome"/>
</dbReference>
<dbReference type="InterPro" id="IPR023809">
    <property type="entry name" value="Thiopep_bacteriocin_synth_dom"/>
</dbReference>
<evidence type="ECO:0000313" key="4">
    <source>
        <dbReference type="Proteomes" id="UP000031501"/>
    </source>
</evidence>
<dbReference type="KEGG" id="splu:LK06_031775"/>
<evidence type="ECO:0000313" key="3">
    <source>
        <dbReference type="EMBL" id="ASN28026.1"/>
    </source>
</evidence>
<name>A0A221P7G2_9ACTN</name>
<feature type="region of interest" description="Disordered" evidence="1">
    <location>
        <begin position="1"/>
        <end position="26"/>
    </location>
</feature>
<proteinExistence type="predicted"/>
<keyword evidence="4" id="KW-1185">Reference proteome</keyword>
<sequence>METTTVQSPTTGSTASRTARWLTPEAPASRELGPAARWRSWHLHLGSMARSAHDRVITEVIGPAVDLFPDRPWFFIRYWQHGPHLRLRLAGLTASETARTERLLQDRLGRAARLQEGEEPIDQDAYLRHARQLSVLEEPHRGARLAGPRDPGVYQDAYVPETERYGGPALMPATERLFQLSSELVRAFLPRLPDSRSRSAMALRAAMSAGTALGGPTDQAMFYARGLDALRQMVGAGFRLSTEQLDRLCGSGAGPGKRPATAPPAVDPAQHGPFGSWHTLLCDLADRARTEGTAEHPGEVFFSHVHMLHNRLGLTMAEELQTYARLVHLFPLAEPGTADAVPQPAPKEH</sequence>
<reference evidence="3 4" key="1">
    <citation type="submission" date="2017-07" db="EMBL/GenBank/DDBJ databases">
        <title>Genome sequence of Streptomyces pluripotens MUSC 137T.</title>
        <authorList>
            <person name="Ser H.-L."/>
            <person name="Lee L.-H."/>
        </authorList>
    </citation>
    <scope>NUCLEOTIDE SEQUENCE [LARGE SCALE GENOMIC DNA]</scope>
    <source>
        <strain evidence="3 4">MUSC 137</strain>
    </source>
</reference>